<dbReference type="UniPathway" id="UPA00053">
    <property type="reaction ID" value="UER00089"/>
</dbReference>
<protein>
    <recommendedName>
        <fullName evidence="8">3-phosphoshikimate 1-carboxyvinyltransferase</fullName>
        <ecNumber evidence="8">2.5.1.19</ecNumber>
    </recommendedName>
    <alternativeName>
        <fullName evidence="8">5-enolpyruvylshikimate-3-phosphate synthase</fullName>
        <shortName evidence="8">EPSP synthase</shortName>
        <shortName evidence="8">EPSPS</shortName>
    </alternativeName>
</protein>
<feature type="binding site" evidence="8">
    <location>
        <position position="21"/>
    </location>
    <ligand>
        <name>3-phosphoshikimate</name>
        <dbReference type="ChEBI" id="CHEBI:145989"/>
    </ligand>
</feature>
<feature type="binding site" evidence="8">
    <location>
        <position position="345"/>
    </location>
    <ligand>
        <name>phosphoenolpyruvate</name>
        <dbReference type="ChEBI" id="CHEBI:58702"/>
    </ligand>
</feature>
<proteinExistence type="inferred from homology"/>
<dbReference type="AlphaFoldDB" id="A0A0A8HE54"/>
<dbReference type="GO" id="GO:0005737">
    <property type="term" value="C:cytoplasm"/>
    <property type="evidence" value="ECO:0007669"/>
    <property type="project" value="UniProtKB-SubCell"/>
</dbReference>
<feature type="binding site" evidence="8">
    <location>
        <position position="341"/>
    </location>
    <ligand>
        <name>3-phosphoshikimate</name>
        <dbReference type="ChEBI" id="CHEBI:145989"/>
    </ligand>
</feature>
<dbReference type="GO" id="GO:0009073">
    <property type="term" value="P:aromatic amino acid family biosynthetic process"/>
    <property type="evidence" value="ECO:0007669"/>
    <property type="project" value="UniProtKB-KW"/>
</dbReference>
<feature type="binding site" evidence="8">
    <location>
        <position position="386"/>
    </location>
    <ligand>
        <name>phosphoenolpyruvate</name>
        <dbReference type="ChEBI" id="CHEBI:58702"/>
    </ligand>
</feature>
<keyword evidence="6 8" id="KW-0057">Aromatic amino acid biosynthesis</keyword>
<gene>
    <name evidence="8 10" type="primary">aroA</name>
    <name evidence="10" type="ORF">CSUB8521_1373</name>
</gene>
<dbReference type="GO" id="GO:0009423">
    <property type="term" value="P:chorismate biosynthetic process"/>
    <property type="evidence" value="ECO:0007669"/>
    <property type="project" value="UniProtKB-UniRule"/>
</dbReference>
<feature type="binding site" evidence="8">
    <location>
        <position position="20"/>
    </location>
    <ligand>
        <name>phosphoenolpyruvate</name>
        <dbReference type="ChEBI" id="CHEBI:58702"/>
    </ligand>
</feature>
<evidence type="ECO:0000256" key="7">
    <source>
        <dbReference type="ARBA" id="ARBA00044633"/>
    </source>
</evidence>
<dbReference type="InterPro" id="IPR013792">
    <property type="entry name" value="RNA3'P_cycl/enolpyr_Trfase_a/b"/>
</dbReference>
<dbReference type="Pfam" id="PF00275">
    <property type="entry name" value="EPSP_synthase"/>
    <property type="match status" value="1"/>
</dbReference>
<dbReference type="InterPro" id="IPR036968">
    <property type="entry name" value="Enolpyruvate_Tfrase_sf"/>
</dbReference>
<feature type="binding site" evidence="8">
    <location>
        <position position="166"/>
    </location>
    <ligand>
        <name>3-phosphoshikimate</name>
        <dbReference type="ChEBI" id="CHEBI:145989"/>
    </ligand>
</feature>
<comment type="subunit">
    <text evidence="8">Monomer.</text>
</comment>
<dbReference type="EMBL" id="CP007772">
    <property type="protein sequence ID" value="AJC91199.1"/>
    <property type="molecule type" value="Genomic_DNA"/>
</dbReference>
<comment type="function">
    <text evidence="8">Catalyzes the transfer of the enolpyruvyl moiety of phosphoenolpyruvate (PEP) to the 5-hydroxyl of shikimate-3-phosphate (S3P) to produce enolpyruvyl shikimate-3-phosphate and inorganic phosphate.</text>
</comment>
<dbReference type="RefSeq" id="WP_039664382.1">
    <property type="nucleotide sequence ID" value="NZ_CP007772.1"/>
</dbReference>
<dbReference type="SUPFAM" id="SSF55205">
    <property type="entry name" value="EPT/RTPC-like"/>
    <property type="match status" value="1"/>
</dbReference>
<dbReference type="PANTHER" id="PTHR21090">
    <property type="entry name" value="AROM/DEHYDROQUINATE SYNTHASE"/>
    <property type="match status" value="1"/>
</dbReference>
<dbReference type="GO" id="GO:0008652">
    <property type="term" value="P:amino acid biosynthetic process"/>
    <property type="evidence" value="ECO:0007669"/>
    <property type="project" value="UniProtKB-KW"/>
</dbReference>
<name>A0A0A8HE54_9BACT</name>
<dbReference type="InterPro" id="IPR001986">
    <property type="entry name" value="Enolpyruvate_Tfrase_dom"/>
</dbReference>
<dbReference type="HOGENOM" id="CLU_024321_0_1_7"/>
<evidence type="ECO:0000259" key="9">
    <source>
        <dbReference type="Pfam" id="PF00275"/>
    </source>
</evidence>
<dbReference type="InterPro" id="IPR006264">
    <property type="entry name" value="EPSP_synthase"/>
</dbReference>
<comment type="similarity">
    <text evidence="2 8">Belongs to the EPSP synthase family.</text>
</comment>
<dbReference type="InterPro" id="IPR023193">
    <property type="entry name" value="EPSP_synthase_CS"/>
</dbReference>
<evidence type="ECO:0000256" key="2">
    <source>
        <dbReference type="ARBA" id="ARBA00009948"/>
    </source>
</evidence>
<feature type="binding site" evidence="8">
    <location>
        <position position="119"/>
    </location>
    <ligand>
        <name>phosphoenolpyruvate</name>
        <dbReference type="ChEBI" id="CHEBI:58702"/>
    </ligand>
</feature>
<evidence type="ECO:0000256" key="5">
    <source>
        <dbReference type="ARBA" id="ARBA00022679"/>
    </source>
</evidence>
<keyword evidence="5 8" id="KW-0808">Transferase</keyword>
<keyword evidence="3 8" id="KW-0963">Cytoplasm</keyword>
<evidence type="ECO:0000256" key="1">
    <source>
        <dbReference type="ARBA" id="ARBA00004811"/>
    </source>
</evidence>
<feature type="binding site" evidence="8">
    <location>
        <position position="164"/>
    </location>
    <ligand>
        <name>3-phosphoshikimate</name>
        <dbReference type="ChEBI" id="CHEBI:145989"/>
    </ligand>
</feature>
<comment type="caution">
    <text evidence="8">Lacks conserved residue(s) required for the propagation of feature annotation.</text>
</comment>
<dbReference type="Proteomes" id="UP000031135">
    <property type="component" value="Chromosome"/>
</dbReference>
<dbReference type="HAMAP" id="MF_00210">
    <property type="entry name" value="EPSP_synth"/>
    <property type="match status" value="1"/>
</dbReference>
<comment type="catalytic activity">
    <reaction evidence="7">
        <text>3-phosphoshikimate + phosphoenolpyruvate = 5-O-(1-carboxyvinyl)-3-phosphoshikimate + phosphate</text>
        <dbReference type="Rhea" id="RHEA:21256"/>
        <dbReference type="ChEBI" id="CHEBI:43474"/>
        <dbReference type="ChEBI" id="CHEBI:57701"/>
        <dbReference type="ChEBI" id="CHEBI:58702"/>
        <dbReference type="ChEBI" id="CHEBI:145989"/>
        <dbReference type="EC" id="2.5.1.19"/>
    </reaction>
    <physiologicalReaction direction="left-to-right" evidence="7">
        <dbReference type="Rhea" id="RHEA:21257"/>
    </physiologicalReaction>
</comment>
<evidence type="ECO:0000256" key="4">
    <source>
        <dbReference type="ARBA" id="ARBA00022605"/>
    </source>
</evidence>
<dbReference type="GO" id="GO:0003866">
    <property type="term" value="F:3-phosphoshikimate 1-carboxyvinyltransferase activity"/>
    <property type="evidence" value="ECO:0007669"/>
    <property type="project" value="UniProtKB-UniRule"/>
</dbReference>
<dbReference type="EC" id="2.5.1.19" evidence="8"/>
<sequence length="428" mass="47254">MKINSISSFEAKLEDIASDKSISHRLAIFSLLTQGTCKIKNYLKAQDTLHTLAIIQALGAEVSMDEEFVYIRAPQYIKSPNCILDCGNSGTAMRLLIGILSAIEGEFFILSGDEYLNARPMKRVSEPLKHIGAKIFGRDEANLAPIAIQGAKLEGFNFTSNITSAQVKSALILAALFAKKESYFKEIELSRNHSEIILNKMGACIEYLNQEKTSIKIQPLKTKLKAFEVCVPNDPSSAFYFALAACILPHSRVVLKNVLLNKTRIEAFKILKKMGAKITYYLDNDEFESIGEICVESAPLKAVSVNENIAWLIDEIPALAIAFACASGKSVIKNAKELRVKESDRIKSIVLNLQKCGINAKEFEDGFEVEGGEAKCAKIKSYGDHRIAMSFLILGLKCNMEVDDCECIKTSFPNFIEILKQIGAKVGD</sequence>
<reference evidence="10 11" key="1">
    <citation type="journal article" date="2014" name="Genome Biol. Evol.">
        <title>Comparative Genomics of the Campylobacter lari Group.</title>
        <authorList>
            <person name="Miller W.G."/>
            <person name="Yee E."/>
            <person name="Chapman M.H."/>
            <person name="Smith T.P."/>
            <person name="Bono J.L."/>
            <person name="Huynh S."/>
            <person name="Parker C.T."/>
            <person name="Vandamme P."/>
            <person name="Luong K."/>
            <person name="Korlach J."/>
        </authorList>
    </citation>
    <scope>NUCLEOTIDE SEQUENCE [LARGE SCALE GENOMIC DNA]</scope>
    <source>
        <strain evidence="10 11">LMG 24374</strain>
    </source>
</reference>
<dbReference type="PROSITE" id="PS00885">
    <property type="entry name" value="EPSP_SYNTHASE_2"/>
    <property type="match status" value="1"/>
</dbReference>
<evidence type="ECO:0000256" key="3">
    <source>
        <dbReference type="ARBA" id="ARBA00022490"/>
    </source>
</evidence>
<evidence type="ECO:0000256" key="6">
    <source>
        <dbReference type="ARBA" id="ARBA00023141"/>
    </source>
</evidence>
<feature type="binding site" evidence="8">
    <location>
        <position position="20"/>
    </location>
    <ligand>
        <name>3-phosphoshikimate</name>
        <dbReference type="ChEBI" id="CHEBI:145989"/>
    </ligand>
</feature>
<feature type="binding site" evidence="8">
    <location>
        <position position="314"/>
    </location>
    <ligand>
        <name>3-phosphoshikimate</name>
        <dbReference type="ChEBI" id="CHEBI:145989"/>
    </ligand>
</feature>
<comment type="subcellular location">
    <subcellularLocation>
        <location evidence="8">Cytoplasm</location>
    </subcellularLocation>
</comment>
<feature type="binding site" evidence="8">
    <location>
        <position position="25"/>
    </location>
    <ligand>
        <name>3-phosphoshikimate</name>
        <dbReference type="ChEBI" id="CHEBI:145989"/>
    </ligand>
</feature>
<dbReference type="CDD" id="cd01556">
    <property type="entry name" value="EPSP_synthase"/>
    <property type="match status" value="1"/>
</dbReference>
<dbReference type="PANTHER" id="PTHR21090:SF5">
    <property type="entry name" value="PENTAFUNCTIONAL AROM POLYPEPTIDE"/>
    <property type="match status" value="1"/>
</dbReference>
<dbReference type="NCBIfam" id="TIGR01356">
    <property type="entry name" value="aroA"/>
    <property type="match status" value="1"/>
</dbReference>
<dbReference type="Gene3D" id="3.65.10.10">
    <property type="entry name" value="Enolpyruvate transferase domain"/>
    <property type="match status" value="2"/>
</dbReference>
<dbReference type="PIRSF" id="PIRSF000505">
    <property type="entry name" value="EPSPS"/>
    <property type="match status" value="1"/>
</dbReference>
<evidence type="ECO:0000313" key="11">
    <source>
        <dbReference type="Proteomes" id="UP000031135"/>
    </source>
</evidence>
<keyword evidence="4 8" id="KW-0028">Amino-acid biosynthesis</keyword>
<dbReference type="OrthoDB" id="9809920at2"/>
<evidence type="ECO:0000313" key="10">
    <source>
        <dbReference type="EMBL" id="AJC91199.1"/>
    </source>
</evidence>
<feature type="domain" description="Enolpyruvate transferase" evidence="9">
    <location>
        <begin position="8"/>
        <end position="419"/>
    </location>
</feature>
<dbReference type="KEGG" id="csm:CSUB8521_1373"/>
<feature type="active site" description="Proton acceptor" evidence="8">
    <location>
        <position position="314"/>
    </location>
</feature>
<accession>A0A0A8HE54</accession>
<dbReference type="FunFam" id="3.65.10.10:FF:000005">
    <property type="entry name" value="3-phosphoshikimate 1-carboxyvinyltransferase"/>
    <property type="match status" value="1"/>
</dbReference>
<evidence type="ECO:0000256" key="8">
    <source>
        <dbReference type="HAMAP-Rule" id="MF_00210"/>
    </source>
</evidence>
<dbReference type="PROSITE" id="PS00104">
    <property type="entry name" value="EPSP_SYNTHASE_1"/>
    <property type="match status" value="1"/>
</dbReference>
<feature type="binding site" evidence="8">
    <location>
        <position position="90"/>
    </location>
    <ligand>
        <name>phosphoenolpyruvate</name>
        <dbReference type="ChEBI" id="CHEBI:58702"/>
    </ligand>
</feature>
<feature type="binding site" evidence="8">
    <location>
        <position position="166"/>
    </location>
    <ligand>
        <name>phosphoenolpyruvate</name>
        <dbReference type="ChEBI" id="CHEBI:58702"/>
    </ligand>
</feature>
<organism evidence="10 11">
    <name type="scientific">Campylobacter subantarcticus LMG 24374</name>
    <dbReference type="NCBI Taxonomy" id="1388751"/>
    <lineage>
        <taxon>Bacteria</taxon>
        <taxon>Pseudomonadati</taxon>
        <taxon>Campylobacterota</taxon>
        <taxon>Epsilonproteobacteria</taxon>
        <taxon>Campylobacterales</taxon>
        <taxon>Campylobacteraceae</taxon>
        <taxon>Campylobacter</taxon>
    </lineage>
</organism>
<comment type="pathway">
    <text evidence="1 8">Metabolic intermediate biosynthesis; chorismate biosynthesis; chorismate from D-erythrose 4-phosphate and phosphoenolpyruvate: step 6/7.</text>
</comment>